<dbReference type="PANTHER" id="PTHR21499:SF59">
    <property type="entry name" value="ASPARTOKINASE"/>
    <property type="match status" value="1"/>
</dbReference>
<dbReference type="NCBIfam" id="TIGR00657">
    <property type="entry name" value="asp_kinases"/>
    <property type="match status" value="1"/>
</dbReference>
<evidence type="ECO:0000259" key="9">
    <source>
        <dbReference type="PROSITE" id="PS51671"/>
    </source>
</evidence>
<dbReference type="PROSITE" id="PS00324">
    <property type="entry name" value="ASPARTOKINASE"/>
    <property type="match status" value="1"/>
</dbReference>
<dbReference type="GO" id="GO:0009088">
    <property type="term" value="P:threonine biosynthetic process"/>
    <property type="evidence" value="ECO:0007669"/>
    <property type="project" value="UniProtKB-UniPathway"/>
</dbReference>
<dbReference type="InterPro" id="IPR005260">
    <property type="entry name" value="Asp_kin_monofn"/>
</dbReference>
<dbReference type="InterPro" id="IPR001341">
    <property type="entry name" value="Asp_kinase"/>
</dbReference>
<keyword evidence="11" id="KW-1185">Reference proteome</keyword>
<dbReference type="AlphaFoldDB" id="A0A0M0JM68"/>
<evidence type="ECO:0000256" key="1">
    <source>
        <dbReference type="ARBA" id="ARBA00010122"/>
    </source>
</evidence>
<dbReference type="InterPro" id="IPR036393">
    <property type="entry name" value="AceGlu_kinase-like_sf"/>
</dbReference>
<comment type="catalytic activity">
    <reaction evidence="6 7">
        <text>L-aspartate + ATP = 4-phospho-L-aspartate + ADP</text>
        <dbReference type="Rhea" id="RHEA:23776"/>
        <dbReference type="ChEBI" id="CHEBI:29991"/>
        <dbReference type="ChEBI" id="CHEBI:30616"/>
        <dbReference type="ChEBI" id="CHEBI:57535"/>
        <dbReference type="ChEBI" id="CHEBI:456216"/>
        <dbReference type="EC" id="2.7.2.4"/>
    </reaction>
</comment>
<dbReference type="SUPFAM" id="SSF53633">
    <property type="entry name" value="Carbamate kinase-like"/>
    <property type="match status" value="1"/>
</dbReference>
<dbReference type="InterPro" id="IPR045865">
    <property type="entry name" value="ACT-like_dom_sf"/>
</dbReference>
<sequence length="506" mass="53741">MMPLVSAITVPAPQKVVLKFGGSSLRDAERITEVCSLVVSLMEDDGIRPCLVCSAMGKTTNGLLAAADNAIANGVADLSVVRKLHVQTIEDLNVKGTAYADEVCSLIDQCERTLEGVALLGELSPRTRDLVVSYGERLSGRMVAAALNTRLRTSKKLTGFSAIQIEAWDIGVVTSSEFGEATPLEESWTQIPLKLNPILGAGNIVPIVTGFIGKDVNGRVTTLGRGGSDLTASLLGASAGLDEVQVWKDVDGILTADPRLCPNALPVPRVSFEEAAELAYFGAQVLHPLAMQPCIRAGVPMRVKNSYNRYAEGTLITQTRGSSEPALVSCITSKDNVQLVDIVSTRMLGQYGFLARVFEAFDKWKLSVDVIASSEVSVSLTLNRNQIIARKEADVAITENSPELKGLIADLQKVAQVSVTGGHAIVTLIANVEKSPTVVAIVCAVMAKLGISIQMISQGASRVNISIVVPSDRSKEAVAELHKCFFEKDSCCLGSEMVDGLSSTGN</sequence>
<dbReference type="EC" id="2.7.2.4" evidence="7"/>
<evidence type="ECO:0000256" key="4">
    <source>
        <dbReference type="ARBA" id="ARBA00022777"/>
    </source>
</evidence>
<dbReference type="UniPathway" id="UPA00051">
    <property type="reaction ID" value="UER00462"/>
</dbReference>
<evidence type="ECO:0000313" key="11">
    <source>
        <dbReference type="Proteomes" id="UP000037460"/>
    </source>
</evidence>
<proteinExistence type="inferred from homology"/>
<dbReference type="Gene3D" id="3.40.1160.10">
    <property type="entry name" value="Acetylglutamate kinase-like"/>
    <property type="match status" value="1"/>
</dbReference>
<reference evidence="11" key="1">
    <citation type="journal article" date="2015" name="PLoS Genet.">
        <title>Genome Sequence and Transcriptome Analyses of Chrysochromulina tobin: Metabolic Tools for Enhanced Algal Fitness in the Prominent Order Prymnesiales (Haptophyceae).</title>
        <authorList>
            <person name="Hovde B.T."/>
            <person name="Deodato C.R."/>
            <person name="Hunsperger H.M."/>
            <person name="Ryken S.A."/>
            <person name="Yost W."/>
            <person name="Jha R.K."/>
            <person name="Patterson J."/>
            <person name="Monnat R.J. Jr."/>
            <person name="Barlow S.B."/>
            <person name="Starkenburg S.R."/>
            <person name="Cattolico R.A."/>
        </authorList>
    </citation>
    <scope>NUCLEOTIDE SEQUENCE</scope>
    <source>
        <strain evidence="11">CCMP291</strain>
    </source>
</reference>
<dbReference type="EMBL" id="JWZX01002717">
    <property type="protein sequence ID" value="KOO27417.1"/>
    <property type="molecule type" value="Genomic_DNA"/>
</dbReference>
<keyword evidence="2 7" id="KW-0808">Transferase</keyword>
<dbReference type="GO" id="GO:0005524">
    <property type="term" value="F:ATP binding"/>
    <property type="evidence" value="ECO:0007669"/>
    <property type="project" value="UniProtKB-KW"/>
</dbReference>
<accession>A0A0M0JM68</accession>
<dbReference type="GO" id="GO:0009090">
    <property type="term" value="P:homoserine biosynthetic process"/>
    <property type="evidence" value="ECO:0007669"/>
    <property type="project" value="TreeGrafter"/>
</dbReference>
<evidence type="ECO:0000256" key="7">
    <source>
        <dbReference type="RuleBase" id="RU003448"/>
    </source>
</evidence>
<evidence type="ECO:0000256" key="5">
    <source>
        <dbReference type="ARBA" id="ARBA00022840"/>
    </source>
</evidence>
<dbReference type="InterPro" id="IPR054352">
    <property type="entry name" value="ACT_Aspartokinase"/>
</dbReference>
<dbReference type="InterPro" id="IPR042199">
    <property type="entry name" value="AsparK_Bifunc_asparK/hSer_DH"/>
</dbReference>
<dbReference type="SUPFAM" id="SSF55021">
    <property type="entry name" value="ACT-like"/>
    <property type="match status" value="2"/>
</dbReference>
<dbReference type="GO" id="GO:0005829">
    <property type="term" value="C:cytosol"/>
    <property type="evidence" value="ECO:0007669"/>
    <property type="project" value="TreeGrafter"/>
</dbReference>
<dbReference type="UniPathway" id="UPA00050">
    <property type="reaction ID" value="UER00461"/>
</dbReference>
<dbReference type="PROSITE" id="PS51671">
    <property type="entry name" value="ACT"/>
    <property type="match status" value="1"/>
</dbReference>
<dbReference type="InterPro" id="IPR001048">
    <property type="entry name" value="Asp/Glu/Uridylate_kinase"/>
</dbReference>
<keyword evidence="8" id="KW-0028">Amino-acid biosynthesis</keyword>
<comment type="caution">
    <text evidence="10">The sequence shown here is derived from an EMBL/GenBank/DDBJ whole genome shotgun (WGS) entry which is preliminary data.</text>
</comment>
<organism evidence="10 11">
    <name type="scientific">Chrysochromulina tobinii</name>
    <dbReference type="NCBI Taxonomy" id="1460289"/>
    <lineage>
        <taxon>Eukaryota</taxon>
        <taxon>Haptista</taxon>
        <taxon>Haptophyta</taxon>
        <taxon>Prymnesiophyceae</taxon>
        <taxon>Prymnesiales</taxon>
        <taxon>Chrysochromulinaceae</taxon>
        <taxon>Chrysochromulina</taxon>
    </lineage>
</organism>
<name>A0A0M0JM68_9EUKA</name>
<keyword evidence="5" id="KW-0067">ATP-binding</keyword>
<protein>
    <recommendedName>
        <fullName evidence="7">Aspartokinase</fullName>
        <ecNumber evidence="7">2.7.2.4</ecNumber>
    </recommendedName>
</protein>
<dbReference type="PIRSF" id="PIRSF000726">
    <property type="entry name" value="Asp_kin"/>
    <property type="match status" value="1"/>
</dbReference>
<dbReference type="PANTHER" id="PTHR21499">
    <property type="entry name" value="ASPARTATE KINASE"/>
    <property type="match status" value="1"/>
</dbReference>
<feature type="domain" description="ACT" evidence="9">
    <location>
        <begin position="427"/>
        <end position="503"/>
    </location>
</feature>
<evidence type="ECO:0000313" key="10">
    <source>
        <dbReference type="EMBL" id="KOO27417.1"/>
    </source>
</evidence>
<dbReference type="GO" id="GO:0004072">
    <property type="term" value="F:aspartate kinase activity"/>
    <property type="evidence" value="ECO:0007669"/>
    <property type="project" value="UniProtKB-EC"/>
</dbReference>
<dbReference type="UniPathway" id="UPA00034">
    <property type="reaction ID" value="UER00015"/>
</dbReference>
<evidence type="ECO:0000256" key="8">
    <source>
        <dbReference type="RuleBase" id="RU004249"/>
    </source>
</evidence>
<comment type="pathway">
    <text evidence="8">Amino-acid biosynthesis; L-lysine biosynthesis via DAP pathway; (S)-tetrahydrodipicolinate from L-aspartate: step 1/4.</text>
</comment>
<dbReference type="OrthoDB" id="4323675at2759"/>
<keyword evidence="3" id="KW-0547">Nucleotide-binding</keyword>
<comment type="pathway">
    <text evidence="8">Amino-acid biosynthesis; L-threonine biosynthesis; L-threonine from L-aspartate: step 1/5.</text>
</comment>
<comment type="pathway">
    <text evidence="8">Amino-acid biosynthesis; L-methionine biosynthesis via de novo pathway; L-homoserine from L-aspartate: step 1/3.</text>
</comment>
<dbReference type="Pfam" id="PF22468">
    <property type="entry name" value="ACT_9"/>
    <property type="match status" value="1"/>
</dbReference>
<dbReference type="Pfam" id="PF00696">
    <property type="entry name" value="AA_kinase"/>
    <property type="match status" value="1"/>
</dbReference>
<evidence type="ECO:0000256" key="6">
    <source>
        <dbReference type="ARBA" id="ARBA00047872"/>
    </source>
</evidence>
<gene>
    <name evidence="10" type="ORF">Ctob_012068</name>
</gene>
<dbReference type="Gene3D" id="3.30.70.260">
    <property type="match status" value="2"/>
</dbReference>
<comment type="similarity">
    <text evidence="1 7">Belongs to the aspartokinase family.</text>
</comment>
<dbReference type="Gene3D" id="1.20.120.1320">
    <property type="entry name" value="Aspartokinase, catalytic domain"/>
    <property type="match status" value="1"/>
</dbReference>
<evidence type="ECO:0000256" key="3">
    <source>
        <dbReference type="ARBA" id="ARBA00022741"/>
    </source>
</evidence>
<evidence type="ECO:0000256" key="2">
    <source>
        <dbReference type="ARBA" id="ARBA00022679"/>
    </source>
</evidence>
<dbReference type="InterPro" id="IPR018042">
    <property type="entry name" value="Aspartate_kinase_CS"/>
</dbReference>
<keyword evidence="4 7" id="KW-0418">Kinase</keyword>
<dbReference type="GO" id="GO:0009089">
    <property type="term" value="P:lysine biosynthetic process via diaminopimelate"/>
    <property type="evidence" value="ECO:0007669"/>
    <property type="project" value="UniProtKB-UniPathway"/>
</dbReference>
<dbReference type="Proteomes" id="UP000037460">
    <property type="component" value="Unassembled WGS sequence"/>
</dbReference>
<dbReference type="InterPro" id="IPR002912">
    <property type="entry name" value="ACT_dom"/>
</dbReference>